<dbReference type="PROSITE" id="PS50404">
    <property type="entry name" value="GST_NTER"/>
    <property type="match status" value="1"/>
</dbReference>
<feature type="domain" description="GST N-terminal" evidence="2">
    <location>
        <begin position="1"/>
        <end position="79"/>
    </location>
</feature>
<feature type="domain" description="GST C-terminal" evidence="3">
    <location>
        <begin position="88"/>
        <end position="222"/>
    </location>
</feature>
<dbReference type="PROSITE" id="PS50405">
    <property type="entry name" value="GST_CTER"/>
    <property type="match status" value="1"/>
</dbReference>
<dbReference type="SUPFAM" id="SSF52833">
    <property type="entry name" value="Thioredoxin-like"/>
    <property type="match status" value="1"/>
</dbReference>
<gene>
    <name evidence="4" type="ORF">DFR52_103675</name>
</gene>
<evidence type="ECO:0000259" key="2">
    <source>
        <dbReference type="PROSITE" id="PS50404"/>
    </source>
</evidence>
<dbReference type="EMBL" id="QGTR01000003">
    <property type="protein sequence ID" value="PWW00468.1"/>
    <property type="molecule type" value="Genomic_DNA"/>
</dbReference>
<dbReference type="SFLD" id="SFLDG00358">
    <property type="entry name" value="Main_(cytGST)"/>
    <property type="match status" value="1"/>
</dbReference>
<dbReference type="OrthoDB" id="9794721at2"/>
<comment type="caution">
    <text evidence="4">The sequence shown here is derived from an EMBL/GenBank/DDBJ whole genome shotgun (WGS) entry which is preliminary data.</text>
</comment>
<dbReference type="InterPro" id="IPR004046">
    <property type="entry name" value="GST_C"/>
</dbReference>
<dbReference type="PANTHER" id="PTHR43969">
    <property type="entry name" value="GLUTATHIONE S TRANSFERASE D10, ISOFORM A-RELATED"/>
    <property type="match status" value="1"/>
</dbReference>
<proteinExistence type="predicted"/>
<dbReference type="SUPFAM" id="SSF47616">
    <property type="entry name" value="GST C-terminal domain-like"/>
    <property type="match status" value="1"/>
</dbReference>
<dbReference type="PANTHER" id="PTHR43969:SF9">
    <property type="entry name" value="GLUTATHIONE S TRANSFERASE D10, ISOFORM A-RELATED"/>
    <property type="match status" value="1"/>
</dbReference>
<comment type="subunit">
    <text evidence="1">Homodimer.</text>
</comment>
<dbReference type="Gene3D" id="1.20.1050.10">
    <property type="match status" value="1"/>
</dbReference>
<dbReference type="CDD" id="cd00570">
    <property type="entry name" value="GST_N_family"/>
    <property type="match status" value="1"/>
</dbReference>
<dbReference type="InterPro" id="IPR004045">
    <property type="entry name" value="Glutathione_S-Trfase_N"/>
</dbReference>
<dbReference type="AlphaFoldDB" id="A0A317PL13"/>
<accession>A0A317PL13</accession>
<dbReference type="CDD" id="cd00299">
    <property type="entry name" value="GST_C_family"/>
    <property type="match status" value="1"/>
</dbReference>
<dbReference type="Pfam" id="PF00043">
    <property type="entry name" value="GST_C"/>
    <property type="match status" value="1"/>
</dbReference>
<dbReference type="Gene3D" id="3.40.30.10">
    <property type="entry name" value="Glutaredoxin"/>
    <property type="match status" value="1"/>
</dbReference>
<evidence type="ECO:0000313" key="5">
    <source>
        <dbReference type="Proteomes" id="UP000246352"/>
    </source>
</evidence>
<evidence type="ECO:0000256" key="1">
    <source>
        <dbReference type="ARBA" id="ARBA00011738"/>
    </source>
</evidence>
<evidence type="ECO:0000313" key="4">
    <source>
        <dbReference type="EMBL" id="PWW00468.1"/>
    </source>
</evidence>
<dbReference type="InterPro" id="IPR010987">
    <property type="entry name" value="Glutathione-S-Trfase_C-like"/>
</dbReference>
<sequence length="230" mass="26453">MPVLYHHPASAASRFIRLCFAEMDFEADMIEERTWEKRAEFLRLNPAGHLPVCVAANGQALCGPHVIAEYLDESFGVFKRDRRLLAEDPYKRAETRRLIEWFLIKFEHDVTTPLTRERVIKPQMRSDDGGGAPDSKVLRTARANIRQHLKYLSWLAGSRPWLAGDRLSYADLAAAAAISVLDYLGEVDWKDSPQAKDWYQRVKSRPSFRPLLSDRIRNMPPVAHYADLDF</sequence>
<dbReference type="RefSeq" id="WP_110032682.1">
    <property type="nucleotide sequence ID" value="NZ_QGTR01000003.1"/>
</dbReference>
<dbReference type="Proteomes" id="UP000246352">
    <property type="component" value="Unassembled WGS sequence"/>
</dbReference>
<dbReference type="InterPro" id="IPR040079">
    <property type="entry name" value="Glutathione_S-Trfase"/>
</dbReference>
<protein>
    <submittedName>
        <fullName evidence="4">Glutathione S-transferase</fullName>
    </submittedName>
</protein>
<reference evidence="4 5" key="1">
    <citation type="submission" date="2018-05" db="EMBL/GenBank/DDBJ databases">
        <title>Genomic Encyclopedia of Type Strains, Phase IV (KMG-IV): sequencing the most valuable type-strain genomes for metagenomic binning, comparative biology and taxonomic classification.</title>
        <authorList>
            <person name="Goeker M."/>
        </authorList>
    </citation>
    <scope>NUCLEOTIDE SEQUENCE [LARGE SCALE GENOMIC DNA]</scope>
    <source>
        <strain evidence="4 5">DSM 16791</strain>
    </source>
</reference>
<dbReference type="GO" id="GO:0004364">
    <property type="term" value="F:glutathione transferase activity"/>
    <property type="evidence" value="ECO:0007669"/>
    <property type="project" value="TreeGrafter"/>
</dbReference>
<keyword evidence="4" id="KW-0808">Transferase</keyword>
<keyword evidence="5" id="KW-1185">Reference proteome</keyword>
<dbReference type="InterPro" id="IPR036282">
    <property type="entry name" value="Glutathione-S-Trfase_C_sf"/>
</dbReference>
<dbReference type="GO" id="GO:0006749">
    <property type="term" value="P:glutathione metabolic process"/>
    <property type="evidence" value="ECO:0007669"/>
    <property type="project" value="TreeGrafter"/>
</dbReference>
<name>A0A317PL13_9HYPH</name>
<organism evidence="4 5">
    <name type="scientific">Hoeflea marina</name>
    <dbReference type="NCBI Taxonomy" id="274592"/>
    <lineage>
        <taxon>Bacteria</taxon>
        <taxon>Pseudomonadati</taxon>
        <taxon>Pseudomonadota</taxon>
        <taxon>Alphaproteobacteria</taxon>
        <taxon>Hyphomicrobiales</taxon>
        <taxon>Rhizobiaceae</taxon>
        <taxon>Hoeflea</taxon>
    </lineage>
</organism>
<dbReference type="InterPro" id="IPR036249">
    <property type="entry name" value="Thioredoxin-like_sf"/>
</dbReference>
<dbReference type="SFLD" id="SFLDS00019">
    <property type="entry name" value="Glutathione_Transferase_(cytos"/>
    <property type="match status" value="1"/>
</dbReference>
<evidence type="ECO:0000259" key="3">
    <source>
        <dbReference type="PROSITE" id="PS50405"/>
    </source>
</evidence>
<dbReference type="Pfam" id="PF13409">
    <property type="entry name" value="GST_N_2"/>
    <property type="match status" value="1"/>
</dbReference>